<dbReference type="GO" id="GO:0003725">
    <property type="term" value="F:double-stranded RNA binding"/>
    <property type="evidence" value="ECO:0007669"/>
    <property type="project" value="TreeGrafter"/>
</dbReference>
<dbReference type="AlphaFoldDB" id="A0A814PTP7"/>
<organism evidence="5 7">
    <name type="scientific">Didymodactylos carnosus</name>
    <dbReference type="NCBI Taxonomy" id="1234261"/>
    <lineage>
        <taxon>Eukaryota</taxon>
        <taxon>Metazoa</taxon>
        <taxon>Spiralia</taxon>
        <taxon>Gnathifera</taxon>
        <taxon>Rotifera</taxon>
        <taxon>Eurotatoria</taxon>
        <taxon>Bdelloidea</taxon>
        <taxon>Philodinida</taxon>
        <taxon>Philodinidae</taxon>
        <taxon>Didymodactylos</taxon>
    </lineage>
</organism>
<proteinExistence type="predicted"/>
<protein>
    <recommendedName>
        <fullName evidence="8">Double-stranded RNA-specific editase</fullName>
    </recommendedName>
</protein>
<evidence type="ECO:0000256" key="2">
    <source>
        <dbReference type="SAM" id="MobiDB-lite"/>
    </source>
</evidence>
<name>A0A814PTP7_9BILA</name>
<accession>A0A814PTP7</accession>
<feature type="compositionally biased region" description="Basic and acidic residues" evidence="2">
    <location>
        <begin position="88"/>
        <end position="99"/>
    </location>
</feature>
<dbReference type="SMART" id="SM00552">
    <property type="entry name" value="ADEAMc"/>
    <property type="match status" value="1"/>
</dbReference>
<feature type="region of interest" description="Disordered" evidence="2">
    <location>
        <begin position="494"/>
        <end position="516"/>
    </location>
</feature>
<gene>
    <name evidence="5" type="ORF">GPM918_LOCUS19220</name>
    <name evidence="6" type="ORF">SRO942_LOCUS19219</name>
</gene>
<dbReference type="Pfam" id="PF02137">
    <property type="entry name" value="A_deamin"/>
    <property type="match status" value="1"/>
</dbReference>
<evidence type="ECO:0000259" key="4">
    <source>
        <dbReference type="PROSITE" id="PS50141"/>
    </source>
</evidence>
<dbReference type="OrthoDB" id="10268011at2759"/>
<feature type="domain" description="DRBM" evidence="3">
    <location>
        <begin position="129"/>
        <end position="195"/>
    </location>
</feature>
<dbReference type="PROSITE" id="PS50137">
    <property type="entry name" value="DS_RBD"/>
    <property type="match status" value="2"/>
</dbReference>
<dbReference type="Pfam" id="PF00035">
    <property type="entry name" value="dsrm"/>
    <property type="match status" value="2"/>
</dbReference>
<comment type="caution">
    <text evidence="5">The sequence shown here is derived from an EMBL/GenBank/DDBJ whole genome shotgun (WGS) entry which is preliminary data.</text>
</comment>
<evidence type="ECO:0000313" key="6">
    <source>
        <dbReference type="EMBL" id="CAF3875207.1"/>
    </source>
</evidence>
<dbReference type="PROSITE" id="PS50141">
    <property type="entry name" value="A_DEAMIN_EDITASE"/>
    <property type="match status" value="1"/>
</dbReference>
<feature type="compositionally biased region" description="Low complexity" evidence="2">
    <location>
        <begin position="504"/>
        <end position="513"/>
    </location>
</feature>
<evidence type="ECO:0000259" key="3">
    <source>
        <dbReference type="PROSITE" id="PS50137"/>
    </source>
</evidence>
<evidence type="ECO:0008006" key="8">
    <source>
        <dbReference type="Google" id="ProtNLM"/>
    </source>
</evidence>
<dbReference type="GO" id="GO:0003726">
    <property type="term" value="F:double-stranded RNA adenosine deaminase activity"/>
    <property type="evidence" value="ECO:0007669"/>
    <property type="project" value="TreeGrafter"/>
</dbReference>
<dbReference type="GO" id="GO:0005737">
    <property type="term" value="C:cytoplasm"/>
    <property type="evidence" value="ECO:0007669"/>
    <property type="project" value="TreeGrafter"/>
</dbReference>
<evidence type="ECO:0000313" key="7">
    <source>
        <dbReference type="Proteomes" id="UP000663829"/>
    </source>
</evidence>
<feature type="domain" description="A to I editase" evidence="4">
    <location>
        <begin position="402"/>
        <end position="740"/>
    </location>
</feature>
<dbReference type="InterPro" id="IPR014720">
    <property type="entry name" value="dsRBD_dom"/>
</dbReference>
<dbReference type="InterPro" id="IPR002466">
    <property type="entry name" value="A_deamin"/>
</dbReference>
<dbReference type="GO" id="GO:0008251">
    <property type="term" value="F:tRNA-specific adenosine deaminase activity"/>
    <property type="evidence" value="ECO:0007669"/>
    <property type="project" value="TreeGrafter"/>
</dbReference>
<evidence type="ECO:0000313" key="5">
    <source>
        <dbReference type="EMBL" id="CAF1110779.1"/>
    </source>
</evidence>
<feature type="domain" description="DRBM" evidence="3">
    <location>
        <begin position="259"/>
        <end position="329"/>
    </location>
</feature>
<dbReference type="SMART" id="SM00358">
    <property type="entry name" value="DSRM"/>
    <property type="match status" value="2"/>
</dbReference>
<dbReference type="Gene3D" id="3.30.160.20">
    <property type="match status" value="2"/>
</dbReference>
<dbReference type="PANTHER" id="PTHR10910:SF62">
    <property type="entry name" value="AT07585P-RELATED"/>
    <property type="match status" value="1"/>
</dbReference>
<keyword evidence="7" id="KW-1185">Reference proteome</keyword>
<reference evidence="5" key="1">
    <citation type="submission" date="2021-02" db="EMBL/GenBank/DDBJ databases">
        <authorList>
            <person name="Nowell W R."/>
        </authorList>
    </citation>
    <scope>NUCLEOTIDE SEQUENCE</scope>
</reference>
<sequence length="765" mass="85866">MHMFPIGRVVYMPLGSATSNTTSFLTPLTSQSQITEHHPPTLIPLHETAHNVNLTPLYNTVLTNLTMCHKFEHNTLKRLPSSATLPNELKRPHDDSDTSRRRKRTKLSSSSPSSDGTTSSTNTTTTSPSSKNSLMMLHEFKPNVEYKLISQTGPSHRPIFTMAVEINGQTFEGMAATKKEAKQLAAEKALRSFVQLPFPFESTSTSDDQIEQECQKSQDEDTISTNITDDSNIDNITLNNIITTNQNQQPPNEPKEIQSGMGPLYILNQLKRGAKFELINDNVTTGETTEVKEFKFSVMIDGQTFIGIGRSKKLAKTRAAQLGLEKIYGMCFDKEGNVPVENDTLPSTLTYSGKDLADKIANCIQEKFQQLTTNDVRLQRRKVLAGIVMTKNFDLSTMEIISLTTGTKCINGERLVLNGKALNDCHAEIVSRRCLLRYCYHQLMLFCDETTRAESIFELRHNKQKCRLKDNIQFHLYISTSPCGDGRLFAPQEQQQDSREEVVSNEPSNSPVSHPLRKSRGLLRTKIEAGEGTIPVLAKTIYQSLQTWDGVLGGERLLTMSCSDKLCRWNFIGLQGALLSMLIDPIYYTSIIIGSLYHSVHIRRALYARIERAIEDIPQPFGLRRPFISGISYPEMRTTSRAPNHCLIWNCVDQTIEVIETVTGLQANRESSTVSKAALFGHWLKVIKLLRSDIDVVPNIYCDAKNLCTDYQLAKAEVGKAFRKNGLGMWIMKPCEQDEFDLCSTISEPLTNVLMNGDNNQNDES</sequence>
<dbReference type="EMBL" id="CAJNOQ010005767">
    <property type="protein sequence ID" value="CAF1110779.1"/>
    <property type="molecule type" value="Genomic_DNA"/>
</dbReference>
<dbReference type="Proteomes" id="UP000681722">
    <property type="component" value="Unassembled WGS sequence"/>
</dbReference>
<feature type="region of interest" description="Disordered" evidence="2">
    <location>
        <begin position="82"/>
        <end position="133"/>
    </location>
</feature>
<dbReference type="Proteomes" id="UP000663829">
    <property type="component" value="Unassembled WGS sequence"/>
</dbReference>
<dbReference type="FunFam" id="3.30.160.20:FF:000009">
    <property type="entry name" value="Adenosine deaminase RNA-specific B2 (inactive)"/>
    <property type="match status" value="1"/>
</dbReference>
<keyword evidence="1" id="KW-0694">RNA-binding</keyword>
<feature type="compositionally biased region" description="Low complexity" evidence="2">
    <location>
        <begin position="107"/>
        <end position="133"/>
    </location>
</feature>
<dbReference type="GO" id="GO:0005730">
    <property type="term" value="C:nucleolus"/>
    <property type="evidence" value="ECO:0007669"/>
    <property type="project" value="TreeGrafter"/>
</dbReference>
<dbReference type="SUPFAM" id="SSF54768">
    <property type="entry name" value="dsRNA-binding domain-like"/>
    <property type="match status" value="2"/>
</dbReference>
<dbReference type="GO" id="GO:0006382">
    <property type="term" value="P:adenosine to inosine editing"/>
    <property type="evidence" value="ECO:0007669"/>
    <property type="project" value="TreeGrafter"/>
</dbReference>
<dbReference type="GO" id="GO:0006396">
    <property type="term" value="P:RNA processing"/>
    <property type="evidence" value="ECO:0007669"/>
    <property type="project" value="InterPro"/>
</dbReference>
<dbReference type="EMBL" id="CAJOBC010005768">
    <property type="protein sequence ID" value="CAF3875207.1"/>
    <property type="molecule type" value="Genomic_DNA"/>
</dbReference>
<evidence type="ECO:0000256" key="1">
    <source>
        <dbReference type="PROSITE-ProRule" id="PRU00266"/>
    </source>
</evidence>
<dbReference type="PANTHER" id="PTHR10910">
    <property type="entry name" value="EUKARYOTE SPECIFIC DSRNA BINDING PROTEIN"/>
    <property type="match status" value="1"/>
</dbReference>